<keyword evidence="1" id="KW-1133">Transmembrane helix</keyword>
<sequence length="528" mass="59438">MTGRSSLSIALARRWPRFRLRTLLLAIAVFALLLLGAMVVVPWIMWRYHVARSLEAAQAMGPELFWSVDVFQAPRTDDFLYLLSDRERVLEKLIQAVEDDPDDTRRLHAVQTMRAILKQPGPSASRGRCLERALDLATRAGLSPSVEAELAAAIADLALSTGLDAGQRGKILTRTKEASPALMPAWARVLASIGGREETLVLIGLGDTHDPALLDSVYNSAMFHSHWPGLLPPLRRWLDDPVIAPFVLRYSLLTRSSEGREFLLAYAVAKTHPLVFRRQAVERLLETIPGTKLLLNAVEDHDSFAVLAATIDGDLRETFRAAMAKLEDRNGEALWTELIEAVDSIYPNRFPIPTTAMEKSASVAESRRRFIDDSNLLCLEWITGRTDVRSQAEWRRWYESTQPSPLSQRDIVKLALEHPETLNVAAILRRIVPYHLGPLPADCIPLYERMARDGPPASQFWACTALLLCTPKTDAVPIVIDLIDQKPADDLKPRNWGPIELLQWRFAENFDGDTAAWRRWWTEFGRQP</sequence>
<evidence type="ECO:0000313" key="3">
    <source>
        <dbReference type="Proteomes" id="UP000186309"/>
    </source>
</evidence>
<reference evidence="3" key="1">
    <citation type="submission" date="2016-12" db="EMBL/GenBank/DDBJ databases">
        <title>Comparative genomics of four Isosphaeraceae planctomycetes: a common pool of plasmids and glycoside hydrolase genes.</title>
        <authorList>
            <person name="Ivanova A."/>
        </authorList>
    </citation>
    <scope>NUCLEOTIDE SEQUENCE [LARGE SCALE GENOMIC DNA]</scope>
    <source>
        <strain evidence="3">PX4</strain>
    </source>
</reference>
<dbReference type="EMBL" id="CP019082">
    <property type="protein sequence ID" value="APW59853.1"/>
    <property type="molecule type" value="Genomic_DNA"/>
</dbReference>
<evidence type="ECO:0000313" key="2">
    <source>
        <dbReference type="EMBL" id="APW59853.1"/>
    </source>
</evidence>
<name>A0A1U7CLU8_9BACT</name>
<gene>
    <name evidence="2" type="ORF">BSF38_01312</name>
</gene>
<protein>
    <submittedName>
        <fullName evidence="2">Uncharacterized protein</fullName>
    </submittedName>
</protein>
<evidence type="ECO:0000256" key="1">
    <source>
        <dbReference type="SAM" id="Phobius"/>
    </source>
</evidence>
<dbReference type="AlphaFoldDB" id="A0A1U7CLU8"/>
<keyword evidence="1" id="KW-0472">Membrane</keyword>
<feature type="transmembrane region" description="Helical" evidence="1">
    <location>
        <begin position="23"/>
        <end position="46"/>
    </location>
</feature>
<dbReference type="Proteomes" id="UP000186309">
    <property type="component" value="Chromosome"/>
</dbReference>
<keyword evidence="3" id="KW-1185">Reference proteome</keyword>
<proteinExistence type="predicted"/>
<dbReference type="KEGG" id="pbor:BSF38_01312"/>
<organism evidence="2 3">
    <name type="scientific">Paludisphaera borealis</name>
    <dbReference type="NCBI Taxonomy" id="1387353"/>
    <lineage>
        <taxon>Bacteria</taxon>
        <taxon>Pseudomonadati</taxon>
        <taxon>Planctomycetota</taxon>
        <taxon>Planctomycetia</taxon>
        <taxon>Isosphaerales</taxon>
        <taxon>Isosphaeraceae</taxon>
        <taxon>Paludisphaera</taxon>
    </lineage>
</organism>
<accession>A0A1U7CLU8</accession>
<keyword evidence="1" id="KW-0812">Transmembrane</keyword>